<name>A0AAP0F1S9_9MAGN</name>
<dbReference type="Proteomes" id="UP001417504">
    <property type="component" value="Unassembled WGS sequence"/>
</dbReference>
<sequence>MTWGTAGDLITIRHSVPQPRNVSTSGGDSVSDQVRRRVAVMTIPGRGERDDGGEAESDGEREMRDCVTEREEMEERREAAVVFREEDE</sequence>
<keyword evidence="3" id="KW-1185">Reference proteome</keyword>
<gene>
    <name evidence="2" type="ORF">Sjap_021004</name>
</gene>
<accession>A0AAP0F1S9</accession>
<feature type="compositionally biased region" description="Basic and acidic residues" evidence="1">
    <location>
        <begin position="46"/>
        <end position="79"/>
    </location>
</feature>
<proteinExistence type="predicted"/>
<protein>
    <submittedName>
        <fullName evidence="2">Uncharacterized protein</fullName>
    </submittedName>
</protein>
<evidence type="ECO:0000256" key="1">
    <source>
        <dbReference type="SAM" id="MobiDB-lite"/>
    </source>
</evidence>
<dbReference type="EMBL" id="JBBNAE010000008">
    <property type="protein sequence ID" value="KAK9103750.1"/>
    <property type="molecule type" value="Genomic_DNA"/>
</dbReference>
<feature type="region of interest" description="Disordered" evidence="1">
    <location>
        <begin position="42"/>
        <end position="88"/>
    </location>
</feature>
<organism evidence="2 3">
    <name type="scientific">Stephania japonica</name>
    <dbReference type="NCBI Taxonomy" id="461633"/>
    <lineage>
        <taxon>Eukaryota</taxon>
        <taxon>Viridiplantae</taxon>
        <taxon>Streptophyta</taxon>
        <taxon>Embryophyta</taxon>
        <taxon>Tracheophyta</taxon>
        <taxon>Spermatophyta</taxon>
        <taxon>Magnoliopsida</taxon>
        <taxon>Ranunculales</taxon>
        <taxon>Menispermaceae</taxon>
        <taxon>Menispermoideae</taxon>
        <taxon>Cissampelideae</taxon>
        <taxon>Stephania</taxon>
    </lineage>
</organism>
<evidence type="ECO:0000313" key="3">
    <source>
        <dbReference type="Proteomes" id="UP001417504"/>
    </source>
</evidence>
<evidence type="ECO:0000313" key="2">
    <source>
        <dbReference type="EMBL" id="KAK9103750.1"/>
    </source>
</evidence>
<reference evidence="2 3" key="1">
    <citation type="submission" date="2024-01" db="EMBL/GenBank/DDBJ databases">
        <title>Genome assemblies of Stephania.</title>
        <authorList>
            <person name="Yang L."/>
        </authorList>
    </citation>
    <scope>NUCLEOTIDE SEQUENCE [LARGE SCALE GENOMIC DNA]</scope>
    <source>
        <strain evidence="2">QJT</strain>
        <tissue evidence="2">Leaf</tissue>
    </source>
</reference>
<comment type="caution">
    <text evidence="2">The sequence shown here is derived from an EMBL/GenBank/DDBJ whole genome shotgun (WGS) entry which is preliminary data.</text>
</comment>
<dbReference type="AlphaFoldDB" id="A0AAP0F1S9"/>